<dbReference type="Gene3D" id="3.40.50.150">
    <property type="entry name" value="Vaccinia Virus protein VP39"/>
    <property type="match status" value="1"/>
</dbReference>
<evidence type="ECO:0000313" key="7">
    <source>
        <dbReference type="EMBL" id="VFR57254.1"/>
    </source>
</evidence>
<protein>
    <recommendedName>
        <fullName evidence="1">site-specific DNA-methyltransferase (adenine-specific)</fullName>
        <ecNumber evidence="1">2.1.1.72</ecNumber>
    </recommendedName>
</protein>
<dbReference type="PRINTS" id="PR00507">
    <property type="entry name" value="N12N6MTFRASE"/>
</dbReference>
<evidence type="ECO:0000256" key="5">
    <source>
        <dbReference type="ARBA" id="ARBA00047942"/>
    </source>
</evidence>
<evidence type="ECO:0000256" key="3">
    <source>
        <dbReference type="ARBA" id="ARBA00022679"/>
    </source>
</evidence>
<dbReference type="InterPro" id="IPR002052">
    <property type="entry name" value="DNA_methylase_N6_adenine_CS"/>
</dbReference>
<dbReference type="PROSITE" id="PS00092">
    <property type="entry name" value="N6_MTASE"/>
    <property type="match status" value="1"/>
</dbReference>
<dbReference type="GO" id="GO:0009007">
    <property type="term" value="F:site-specific DNA-methyltransferase (adenine-specific) activity"/>
    <property type="evidence" value="ECO:0007669"/>
    <property type="project" value="UniProtKB-EC"/>
</dbReference>
<evidence type="ECO:0000313" key="10">
    <source>
        <dbReference type="EMBL" id="VFS29555.1"/>
    </source>
</evidence>
<dbReference type="InterPro" id="IPR050953">
    <property type="entry name" value="N4_N6_ade-DNA_methylase"/>
</dbReference>
<keyword evidence="2 8" id="KW-0489">Methyltransferase</keyword>
<dbReference type="PANTHER" id="PTHR33841:SF1">
    <property type="entry name" value="DNA METHYLTRANSFERASE A"/>
    <property type="match status" value="1"/>
</dbReference>
<evidence type="ECO:0000256" key="1">
    <source>
        <dbReference type="ARBA" id="ARBA00011900"/>
    </source>
</evidence>
<dbReference type="GO" id="GO:0003676">
    <property type="term" value="F:nucleic acid binding"/>
    <property type="evidence" value="ECO:0007669"/>
    <property type="project" value="InterPro"/>
</dbReference>
<dbReference type="Gene3D" id="3.90.1570.30">
    <property type="match status" value="1"/>
</dbReference>
<dbReference type="EMBL" id="CAADIP010000041">
    <property type="protein sequence ID" value="VFR94552.1"/>
    <property type="molecule type" value="Genomic_DNA"/>
</dbReference>
<dbReference type="InterPro" id="IPR029063">
    <property type="entry name" value="SAM-dependent_MTases_sf"/>
</dbReference>
<evidence type="ECO:0000313" key="8">
    <source>
        <dbReference type="EMBL" id="VFR71372.1"/>
    </source>
</evidence>
<evidence type="ECO:0000259" key="6">
    <source>
        <dbReference type="Pfam" id="PF07669"/>
    </source>
</evidence>
<dbReference type="GO" id="GO:0032259">
    <property type="term" value="P:methylation"/>
    <property type="evidence" value="ECO:0007669"/>
    <property type="project" value="UniProtKB-KW"/>
</dbReference>
<dbReference type="AlphaFoldDB" id="A0A484T7Z8"/>
<dbReference type="Pfam" id="PF07669">
    <property type="entry name" value="Eco57I"/>
    <property type="match status" value="1"/>
</dbReference>
<dbReference type="PANTHER" id="PTHR33841">
    <property type="entry name" value="DNA METHYLTRANSFERASE YEEA-RELATED"/>
    <property type="match status" value="1"/>
</dbReference>
<sequence length="1022" mass="113788">MTDEATAKAAARARIAELVRGFQRNEADYLRPTYNETQARTDFITPLLAAFGWDVHNGAGHPSGLREVIEEATVDVGERLSKRPDYELRLARQRKLFVEAKKPSVAIDHSRDAAFQTRRYGYSASLPIAVLTNFHQLAVYDCVPVPVQTDAAHVARLLLVRFDEFEARFDELWPLLSRHAVYSGDFDRRFAVGGTRHGAEQFDDFFLRQVRSWRERLAVDINANTPGLSPGELTYAVQLFLSRIVFLRICEDRDIERYENLRNLPAAHTFDALLAELRRADAFYNSGLFRLLDDARLGIRISDAVLQSVIAELYYPQSPYTFAVVETEVLGEIYEQFLGEEITITGGTVAIVRKPEVRESGGVVPTPRYIVDAIVARTLTPALAGKSPADLAGFTAADICCGSGIFLLAIYEFILDHCLSWYQANSPADHIGTMIYEAGAGNWRLTFDEKRRILQSHVRGVDIDVNAVEVAQFSLLLKLIENETRDGLTDYVTRRRERALPDLGGIVRAGNSLVSRAEWLAAVGTPMPEALIRKVNPFDWQAEFPVEMGHGGFDVIVGNPPYIRIQNMMGYSPEEAGFYQRPVSPYTTARQDNFDKYALFFERALALLRPTGRLGFITPHKFMTIQAGRALRRLLTAGSPLEAVVHFGVKQVFGRAASNYTCIIILDRSGSANVQVEQVGSLEAWRYGEAGAVTTLAAATLSDDAWQFADAETRAVFDRVRAACPTRLGTVAEIFVGVQTSADAIYIFHSAAETADHHVLQWDGRDWPIEKGVLRPFLLDVQLTAFSRPAANTWLIFPYGFVTTRGRTAARLLQPDEMADRYPNCLAYLTARRAQLEARAIAGGKADEQQFYQFGRSQSLVKFNSPKIILPALSLEPRYVYDDNNVMVTGGGNGPYYLVRQREGSGVTDHYLLAVLNHPVSEALVRTNTSVFRGGYYSHGKQFIEDLPVPIPSDADRATIEALVVRLIAAHEAVATARTPHDKTLYERQAADLRQQVETHITQLFGLTAADMDIVLAVPIPG</sequence>
<evidence type="ECO:0000256" key="4">
    <source>
        <dbReference type="ARBA" id="ARBA00022691"/>
    </source>
</evidence>
<evidence type="ECO:0000313" key="9">
    <source>
        <dbReference type="EMBL" id="VFR94552.1"/>
    </source>
</evidence>
<feature type="domain" description="Type II methyltransferase M.TaqI-like" evidence="6">
    <location>
        <begin position="457"/>
        <end position="653"/>
    </location>
</feature>
<accession>A0A484T7Z8</accession>
<dbReference type="SUPFAM" id="SSF53335">
    <property type="entry name" value="S-adenosyl-L-methionine-dependent methyltransferases"/>
    <property type="match status" value="1"/>
</dbReference>
<comment type="catalytic activity">
    <reaction evidence="5">
        <text>a 2'-deoxyadenosine in DNA + S-adenosyl-L-methionine = an N(6)-methyl-2'-deoxyadenosine in DNA + S-adenosyl-L-homocysteine + H(+)</text>
        <dbReference type="Rhea" id="RHEA:15197"/>
        <dbReference type="Rhea" id="RHEA-COMP:12418"/>
        <dbReference type="Rhea" id="RHEA-COMP:12419"/>
        <dbReference type="ChEBI" id="CHEBI:15378"/>
        <dbReference type="ChEBI" id="CHEBI:57856"/>
        <dbReference type="ChEBI" id="CHEBI:59789"/>
        <dbReference type="ChEBI" id="CHEBI:90615"/>
        <dbReference type="ChEBI" id="CHEBI:90616"/>
        <dbReference type="EC" id="2.1.1.72"/>
    </reaction>
</comment>
<dbReference type="EMBL" id="CAADIK010000027">
    <property type="protein sequence ID" value="VFR71372.1"/>
    <property type="molecule type" value="Genomic_DNA"/>
</dbReference>
<reference evidence="8" key="1">
    <citation type="submission" date="2019-03" db="EMBL/GenBank/DDBJ databases">
        <authorList>
            <person name="Danneels B."/>
        </authorList>
    </citation>
    <scope>NUCLEOTIDE SEQUENCE</scope>
</reference>
<organism evidence="8">
    <name type="scientific">plant metagenome</name>
    <dbReference type="NCBI Taxonomy" id="1297885"/>
    <lineage>
        <taxon>unclassified sequences</taxon>
        <taxon>metagenomes</taxon>
        <taxon>organismal metagenomes</taxon>
    </lineage>
</organism>
<dbReference type="EMBL" id="CAADIZ010000053">
    <property type="protein sequence ID" value="VFS29555.1"/>
    <property type="molecule type" value="Genomic_DNA"/>
</dbReference>
<evidence type="ECO:0000256" key="2">
    <source>
        <dbReference type="ARBA" id="ARBA00022603"/>
    </source>
</evidence>
<dbReference type="InterPro" id="IPR011639">
    <property type="entry name" value="MethylTrfase_TaqI-like_dom"/>
</dbReference>
<keyword evidence="3" id="KW-0808">Transferase</keyword>
<gene>
    <name evidence="7" type="ORF">BRI6_1326</name>
    <name evidence="8" type="ORF">BRI9_1380</name>
    <name evidence="9" type="ORF">IVO3_1377</name>
    <name evidence="10" type="ORF">RAN7_1316</name>
</gene>
<dbReference type="GO" id="GO:0006304">
    <property type="term" value="P:DNA modification"/>
    <property type="evidence" value="ECO:0007669"/>
    <property type="project" value="InterPro"/>
</dbReference>
<name>A0A484T7Z8_9ZZZZ</name>
<proteinExistence type="predicted"/>
<dbReference type="EMBL" id="CAADII010000076">
    <property type="protein sequence ID" value="VFR57254.1"/>
    <property type="molecule type" value="Genomic_DNA"/>
</dbReference>
<dbReference type="EC" id="2.1.1.72" evidence="1"/>
<keyword evidence="4" id="KW-0949">S-adenosyl-L-methionine</keyword>